<evidence type="ECO:0000313" key="2">
    <source>
        <dbReference type="EMBL" id="ETW87665.1"/>
    </source>
</evidence>
<evidence type="ECO:0000313" key="3">
    <source>
        <dbReference type="Proteomes" id="UP000030671"/>
    </source>
</evidence>
<feature type="compositionally biased region" description="Polar residues" evidence="1">
    <location>
        <begin position="87"/>
        <end position="98"/>
    </location>
</feature>
<feature type="compositionally biased region" description="Low complexity" evidence="1">
    <location>
        <begin position="1164"/>
        <end position="1174"/>
    </location>
</feature>
<reference evidence="2 3" key="1">
    <citation type="journal article" date="2012" name="New Phytol.">
        <title>Insight into trade-off between wood decay and parasitism from the genome of a fungal forest pathogen.</title>
        <authorList>
            <person name="Olson A."/>
            <person name="Aerts A."/>
            <person name="Asiegbu F."/>
            <person name="Belbahri L."/>
            <person name="Bouzid O."/>
            <person name="Broberg A."/>
            <person name="Canback B."/>
            <person name="Coutinho P.M."/>
            <person name="Cullen D."/>
            <person name="Dalman K."/>
            <person name="Deflorio G."/>
            <person name="van Diepen L.T."/>
            <person name="Dunand C."/>
            <person name="Duplessis S."/>
            <person name="Durling M."/>
            <person name="Gonthier P."/>
            <person name="Grimwood J."/>
            <person name="Fossdal C.G."/>
            <person name="Hansson D."/>
            <person name="Henrissat B."/>
            <person name="Hietala A."/>
            <person name="Himmelstrand K."/>
            <person name="Hoffmeister D."/>
            <person name="Hogberg N."/>
            <person name="James T.Y."/>
            <person name="Karlsson M."/>
            <person name="Kohler A."/>
            <person name="Kues U."/>
            <person name="Lee Y.H."/>
            <person name="Lin Y.C."/>
            <person name="Lind M."/>
            <person name="Lindquist E."/>
            <person name="Lombard V."/>
            <person name="Lucas S."/>
            <person name="Lunden K."/>
            <person name="Morin E."/>
            <person name="Murat C."/>
            <person name="Park J."/>
            <person name="Raffaello T."/>
            <person name="Rouze P."/>
            <person name="Salamov A."/>
            <person name="Schmutz J."/>
            <person name="Solheim H."/>
            <person name="Stahlberg J."/>
            <person name="Velez H."/>
            <person name="de Vries R.P."/>
            <person name="Wiebenga A."/>
            <person name="Woodward S."/>
            <person name="Yakovlev I."/>
            <person name="Garbelotto M."/>
            <person name="Martin F."/>
            <person name="Grigoriev I.V."/>
            <person name="Stenlid J."/>
        </authorList>
    </citation>
    <scope>NUCLEOTIDE SEQUENCE [LARGE SCALE GENOMIC DNA]</scope>
    <source>
        <strain evidence="2 3">TC 32-1</strain>
    </source>
</reference>
<proteinExistence type="predicted"/>
<dbReference type="HOGENOM" id="CLU_264924_0_0_1"/>
<feature type="compositionally biased region" description="Low complexity" evidence="1">
    <location>
        <begin position="1206"/>
        <end position="1216"/>
    </location>
</feature>
<dbReference type="KEGG" id="hir:HETIRDRAFT_448127"/>
<feature type="compositionally biased region" description="Basic and acidic residues" evidence="1">
    <location>
        <begin position="1102"/>
        <end position="1111"/>
    </location>
</feature>
<dbReference type="Proteomes" id="UP000030671">
    <property type="component" value="Unassembled WGS sequence"/>
</dbReference>
<accession>W4KQI3</accession>
<feature type="compositionally biased region" description="Pro residues" evidence="1">
    <location>
        <begin position="700"/>
        <end position="710"/>
    </location>
</feature>
<dbReference type="EMBL" id="KI925454">
    <property type="protein sequence ID" value="ETW87665.1"/>
    <property type="molecule type" value="Genomic_DNA"/>
</dbReference>
<feature type="compositionally biased region" description="Polar residues" evidence="1">
    <location>
        <begin position="228"/>
        <end position="240"/>
    </location>
</feature>
<feature type="region of interest" description="Disordered" evidence="1">
    <location>
        <begin position="1"/>
        <end position="63"/>
    </location>
</feature>
<name>W4KQI3_HETIT</name>
<feature type="compositionally biased region" description="Basic and acidic residues" evidence="1">
    <location>
        <begin position="1251"/>
        <end position="1260"/>
    </location>
</feature>
<feature type="region of interest" description="Disordered" evidence="1">
    <location>
        <begin position="1049"/>
        <end position="1089"/>
    </location>
</feature>
<feature type="region of interest" description="Disordered" evidence="1">
    <location>
        <begin position="176"/>
        <end position="240"/>
    </location>
</feature>
<dbReference type="GeneID" id="20675823"/>
<feature type="region of interest" description="Disordered" evidence="1">
    <location>
        <begin position="87"/>
        <end position="117"/>
    </location>
</feature>
<dbReference type="InParanoid" id="W4KQI3"/>
<feature type="compositionally biased region" description="Polar residues" evidence="1">
    <location>
        <begin position="1224"/>
        <end position="1234"/>
    </location>
</feature>
<feature type="compositionally biased region" description="Basic residues" evidence="1">
    <location>
        <begin position="99"/>
        <end position="115"/>
    </location>
</feature>
<feature type="compositionally biased region" description="Basic residues" evidence="1">
    <location>
        <begin position="1115"/>
        <end position="1125"/>
    </location>
</feature>
<sequence length="1260" mass="137694">MVLGKEVHGLEPSSTTPRLFSSSQLSDVTPSRPPAHVTASQSPSPVREAPRPEPSQGRPTAHTLLPPLLVEPLLSYVATPIALSASPISSHRSPANPSHHQHHHHRHGHHHRHARSLAPTPASLAQARLRPILSPLGLPFEHTPSVAISGPIPHAPPGARQLPFHSLPFALVHSVHAPPLPDTRPPPSPRHPTIDDHPGLATPPPTVGAACTSTHASTHPPRAPVLGSPQNTHLHTLCQPSLPSQTSFSSPFVSDTASTSRARALRSAGCLLLPVARRPLEASAPSAIILADLSIPPARPPVRPRRAASGLCALDTCLRALIASAARSHARHPLLHCTRGISHAGPDDLRRVRPSESPTRARRDVPPRCRSLARARVQMRQVAIRASRFEEDPPASKHTHPTRRVVSRRARTSRVCIHAYMHLLEPLAGPDAPVSIAVHPYLATKISFDGAPVDPAWRVWTVRGRPRPSLLLLARSSWLGWVRFCRRVSGALERSAASGAPPPRFSFHFALRVAREAFFLSSTQYYDPRSSQRPATASVPEDEDESPGRAAFAHKREGLAGGRMGSPLRSSSVRPLGSRGVREGPAAAAAAFWTRLPTTADTLLIRTPATSNRVIQARIHSTAPAPTLRRLTSLETGFDALRPPFCRAPLYLFLSFLLSSVPSFRPGWIAAFIARDKRCGSPFARTRAHTRTRYFCRSPPSRPPADPAPPRPKHSATSLLVRASRQRARAQLSGRQSAIVARGVSIRAADDVASLGLRSSRVPRRSENDDTANAIVAFDRAAVACGHPEPSVRRAAYQFLPQTPSIHPSIGFDQAANRPIGSHQPISPSAKQPIAKRHATACSRGGEFWFRHFKAVERLGLTGHRAHLDISAVSQRPRCLWLLQILARQRSSRQQGSGRSYFQRRRWFEGRHALRTRAHGGRAPHPGTVRPEKRAGLTSLAILVPRCITGHLTPECPSRTCRLPWETVVPPKTHPRRPTRTSSRTRPAQGWAAANAADAVILHPSSTSCSEVRCAIPIALVHPSTTFYERRAIPIGEVIACDEKDSRRPLRSRFASISPRGGIVRHRSTIDPHPPSRYDDTTHPGAWEADKARTLIRRVYKQSHEAQDRSTQRGSPRRTRHRSARHSSSNVRPLAHDPRPRTHIRPSVSNPKAGSSSNSFISEPQTTDTQTQKTPCPPHRRRCADQHARRPSGLCIAQHARPPPTSLSTHSLTSGSKRTRMIERSSSPHTSSVEQPPLDPASSSPSSAQKPVREHRCAQP</sequence>
<feature type="compositionally biased region" description="Polar residues" evidence="1">
    <location>
        <begin position="1147"/>
        <end position="1163"/>
    </location>
</feature>
<feature type="compositionally biased region" description="Pro residues" evidence="1">
    <location>
        <begin position="178"/>
        <end position="190"/>
    </location>
</feature>
<feature type="region of interest" description="Disordered" evidence="1">
    <location>
        <begin position="527"/>
        <end position="580"/>
    </location>
</feature>
<feature type="region of interest" description="Disordered" evidence="1">
    <location>
        <begin position="345"/>
        <end position="367"/>
    </location>
</feature>
<feature type="compositionally biased region" description="Basic and acidic residues" evidence="1">
    <location>
        <begin position="1068"/>
        <end position="1089"/>
    </location>
</feature>
<feature type="region of interest" description="Disordered" evidence="1">
    <location>
        <begin position="694"/>
        <end position="716"/>
    </location>
</feature>
<feature type="compositionally biased region" description="Polar residues" evidence="1">
    <location>
        <begin position="12"/>
        <end position="29"/>
    </location>
</feature>
<organism evidence="2 3">
    <name type="scientific">Heterobasidion irregulare (strain TC 32-1)</name>
    <dbReference type="NCBI Taxonomy" id="747525"/>
    <lineage>
        <taxon>Eukaryota</taxon>
        <taxon>Fungi</taxon>
        <taxon>Dikarya</taxon>
        <taxon>Basidiomycota</taxon>
        <taxon>Agaricomycotina</taxon>
        <taxon>Agaricomycetes</taxon>
        <taxon>Russulales</taxon>
        <taxon>Bondarzewiaceae</taxon>
        <taxon>Heterobasidion</taxon>
        <taxon>Heterobasidion annosum species complex</taxon>
    </lineage>
</organism>
<dbReference type="AlphaFoldDB" id="W4KQI3"/>
<keyword evidence="3" id="KW-1185">Reference proteome</keyword>
<gene>
    <name evidence="2" type="ORF">HETIRDRAFT_448127</name>
</gene>
<dbReference type="RefSeq" id="XP_009541537.1">
    <property type="nucleotide sequence ID" value="XM_009543242.1"/>
</dbReference>
<protein>
    <submittedName>
        <fullName evidence="2">Uncharacterized protein</fullName>
    </submittedName>
</protein>
<feature type="region of interest" description="Disordered" evidence="1">
    <location>
        <begin position="969"/>
        <end position="988"/>
    </location>
</feature>
<feature type="region of interest" description="Disordered" evidence="1">
    <location>
        <begin position="1101"/>
        <end position="1260"/>
    </location>
</feature>
<evidence type="ECO:0000256" key="1">
    <source>
        <dbReference type="SAM" id="MobiDB-lite"/>
    </source>
</evidence>